<reference evidence="1 2" key="1">
    <citation type="journal article" date="2019" name="Commun. Biol.">
        <title>The bagworm genome reveals a unique fibroin gene that provides high tensile strength.</title>
        <authorList>
            <person name="Kono N."/>
            <person name="Nakamura H."/>
            <person name="Ohtoshi R."/>
            <person name="Tomita M."/>
            <person name="Numata K."/>
            <person name="Arakawa K."/>
        </authorList>
    </citation>
    <scope>NUCLEOTIDE SEQUENCE [LARGE SCALE GENOMIC DNA]</scope>
</reference>
<evidence type="ECO:0000313" key="1">
    <source>
        <dbReference type="EMBL" id="GBP18788.1"/>
    </source>
</evidence>
<organism evidence="1 2">
    <name type="scientific">Eumeta variegata</name>
    <name type="common">Bagworm moth</name>
    <name type="synonym">Eumeta japonica</name>
    <dbReference type="NCBI Taxonomy" id="151549"/>
    <lineage>
        <taxon>Eukaryota</taxon>
        <taxon>Metazoa</taxon>
        <taxon>Ecdysozoa</taxon>
        <taxon>Arthropoda</taxon>
        <taxon>Hexapoda</taxon>
        <taxon>Insecta</taxon>
        <taxon>Pterygota</taxon>
        <taxon>Neoptera</taxon>
        <taxon>Endopterygota</taxon>
        <taxon>Lepidoptera</taxon>
        <taxon>Glossata</taxon>
        <taxon>Ditrysia</taxon>
        <taxon>Tineoidea</taxon>
        <taxon>Psychidae</taxon>
        <taxon>Oiketicinae</taxon>
        <taxon>Eumeta</taxon>
    </lineage>
</organism>
<dbReference type="EMBL" id="BGZK01000101">
    <property type="protein sequence ID" value="GBP18788.1"/>
    <property type="molecule type" value="Genomic_DNA"/>
</dbReference>
<proteinExistence type="predicted"/>
<evidence type="ECO:0000313" key="2">
    <source>
        <dbReference type="Proteomes" id="UP000299102"/>
    </source>
</evidence>
<dbReference type="Proteomes" id="UP000299102">
    <property type="component" value="Unassembled WGS sequence"/>
</dbReference>
<comment type="caution">
    <text evidence="1">The sequence shown here is derived from an EMBL/GenBank/DDBJ whole genome shotgun (WGS) entry which is preliminary data.</text>
</comment>
<dbReference type="AlphaFoldDB" id="A0A4C1TXZ3"/>
<gene>
    <name evidence="1" type="ORF">EVAR_93216_1</name>
</gene>
<protein>
    <submittedName>
        <fullName evidence="1">Uncharacterized protein</fullName>
    </submittedName>
</protein>
<accession>A0A4C1TXZ3</accession>
<keyword evidence="2" id="KW-1185">Reference proteome</keyword>
<dbReference type="OrthoDB" id="8056668at2759"/>
<sequence>MKIMYPLCNNEHGLSNYGEFAKLNAGENWLLHQERTTRQAHEGSIQTTAVINEYAAILVSNVNTMRAFLKIVAVELCGPEGSLKVHALLDA</sequence>
<name>A0A4C1TXZ3_EUMVA</name>